<sequence length="142" mass="16448">MPYTVEISLICSYCGEQYTINKEFEDKNKGLSWSKYIAKSKNSMCSDCYQKQLLIKIGNCEQAFSLPIVKGKSEKQIIFARKLRYNAVNNNIRIIDAFKSMYNFSKLSDGEIKLLAQNYYDLIKYTLISDSAKDIIEHLKNI</sequence>
<reference evidence="1 2" key="1">
    <citation type="submission" date="2019-03" db="EMBL/GenBank/DDBJ databases">
        <authorList>
            <person name="Molinero N."/>
            <person name="Sanchez B."/>
            <person name="Walker A."/>
            <person name="Duncan S."/>
            <person name="Delgado S."/>
            <person name="Margolles A."/>
        </authorList>
    </citation>
    <scope>NUCLEOTIDE SEQUENCE [LARGE SCALE GENOMIC DNA]</scope>
    <source>
        <strain evidence="1 2">IPLA60002</strain>
    </source>
</reference>
<accession>A0ABT0NG78</accession>
<dbReference type="EMBL" id="SNUZ01000007">
    <property type="protein sequence ID" value="MCL3787258.1"/>
    <property type="molecule type" value="Genomic_DNA"/>
</dbReference>
<evidence type="ECO:0000313" key="2">
    <source>
        <dbReference type="Proteomes" id="UP001056693"/>
    </source>
</evidence>
<organism evidence="1 2">
    <name type="scientific">Ruminococcus bromii</name>
    <dbReference type="NCBI Taxonomy" id="40518"/>
    <lineage>
        <taxon>Bacteria</taxon>
        <taxon>Bacillati</taxon>
        <taxon>Bacillota</taxon>
        <taxon>Clostridia</taxon>
        <taxon>Eubacteriales</taxon>
        <taxon>Oscillospiraceae</taxon>
        <taxon>Ruminococcus</taxon>
    </lineage>
</organism>
<comment type="caution">
    <text evidence="1">The sequence shown here is derived from an EMBL/GenBank/DDBJ whole genome shotgun (WGS) entry which is preliminary data.</text>
</comment>
<dbReference type="RefSeq" id="WP_249376243.1">
    <property type="nucleotide sequence ID" value="NZ_SNUZ01000007.1"/>
</dbReference>
<protein>
    <recommendedName>
        <fullName evidence="3">Zinc-binding domain-containing protein</fullName>
    </recommendedName>
</protein>
<keyword evidence="2" id="KW-1185">Reference proteome</keyword>
<name>A0ABT0NG78_9FIRM</name>
<dbReference type="Proteomes" id="UP001056693">
    <property type="component" value="Unassembled WGS sequence"/>
</dbReference>
<evidence type="ECO:0000313" key="1">
    <source>
        <dbReference type="EMBL" id="MCL3787258.1"/>
    </source>
</evidence>
<gene>
    <name evidence="1" type="ORF">E2N93_04365</name>
</gene>
<proteinExistence type="predicted"/>
<evidence type="ECO:0008006" key="3">
    <source>
        <dbReference type="Google" id="ProtNLM"/>
    </source>
</evidence>